<gene>
    <name evidence="1" type="ORF">KIH27_09315</name>
</gene>
<dbReference type="RefSeq" id="WP_214092656.1">
    <property type="nucleotide sequence ID" value="NZ_JAHCLR010000014.1"/>
</dbReference>
<accession>A0ABS5RHK2</accession>
<protein>
    <submittedName>
        <fullName evidence="1">Uncharacterized protein</fullName>
    </submittedName>
</protein>
<dbReference type="EMBL" id="JAHCLR010000014">
    <property type="protein sequence ID" value="MBS9533782.1"/>
    <property type="molecule type" value="Genomic_DNA"/>
</dbReference>
<name>A0ABS5RHK2_9MYCO</name>
<sequence length="73" mass="8303">MRYWVWPEGADALVIRAETDPRTDFDVVPQIWNRAESRWMDDYEIAGEMLREPNVSEVSAEVALALIGAHDAA</sequence>
<evidence type="ECO:0000313" key="2">
    <source>
        <dbReference type="Proteomes" id="UP001519535"/>
    </source>
</evidence>
<evidence type="ECO:0000313" key="1">
    <source>
        <dbReference type="EMBL" id="MBS9533782.1"/>
    </source>
</evidence>
<comment type="caution">
    <text evidence="1">The sequence shown here is derived from an EMBL/GenBank/DDBJ whole genome shotgun (WGS) entry which is preliminary data.</text>
</comment>
<organism evidence="1 2">
    <name type="scientific">Mycolicibacter acidiphilus</name>
    <dbReference type="NCBI Taxonomy" id="2835306"/>
    <lineage>
        <taxon>Bacteria</taxon>
        <taxon>Bacillati</taxon>
        <taxon>Actinomycetota</taxon>
        <taxon>Actinomycetes</taxon>
        <taxon>Mycobacteriales</taxon>
        <taxon>Mycobacteriaceae</taxon>
        <taxon>Mycolicibacter</taxon>
    </lineage>
</organism>
<proteinExistence type="predicted"/>
<dbReference type="Proteomes" id="UP001519535">
    <property type="component" value="Unassembled WGS sequence"/>
</dbReference>
<reference evidence="1 2" key="1">
    <citation type="submission" date="2021-05" db="EMBL/GenBank/DDBJ databases">
        <title>Mycobacterium acidophilum sp. nov., an extremely acid-tolerant member of the genus Mycobacterium.</title>
        <authorList>
            <person name="Xia J."/>
        </authorList>
    </citation>
    <scope>NUCLEOTIDE SEQUENCE [LARGE SCALE GENOMIC DNA]</scope>
    <source>
        <strain evidence="1 2">M1</strain>
    </source>
</reference>
<keyword evidence="2" id="KW-1185">Reference proteome</keyword>